<dbReference type="OrthoDB" id="60822at2759"/>
<feature type="compositionally biased region" description="Basic and acidic residues" evidence="2">
    <location>
        <begin position="143"/>
        <end position="156"/>
    </location>
</feature>
<dbReference type="Proteomes" id="UP000799444">
    <property type="component" value="Unassembled WGS sequence"/>
</dbReference>
<sequence length="179" mass="19696">MASPQSTPVSLPRVAITYCTQCRWMLRAAYFGQELLSTFGTQIGEIALIPATGGLFTVDLTYAVPATPQDSEKVDMEKVLLWDRKTQGGFPETKVLKQLVRDCIDPGRDLGHSDKHGKKEKRDENAQDNTKVGLEEITADSGTQKEESVAKSELQTKESTANSEEQISRNSGVVCEDCQ</sequence>
<dbReference type="EMBL" id="ML996109">
    <property type="protein sequence ID" value="KAF2738365.1"/>
    <property type="molecule type" value="Genomic_DNA"/>
</dbReference>
<dbReference type="SUPFAM" id="SSF52833">
    <property type="entry name" value="Thioredoxin-like"/>
    <property type="match status" value="1"/>
</dbReference>
<evidence type="ECO:0000256" key="2">
    <source>
        <dbReference type="SAM" id="MobiDB-lite"/>
    </source>
</evidence>
<feature type="compositionally biased region" description="Polar residues" evidence="2">
    <location>
        <begin position="157"/>
        <end position="171"/>
    </location>
</feature>
<dbReference type="Pfam" id="PF10262">
    <property type="entry name" value="Rdx"/>
    <property type="match status" value="1"/>
</dbReference>
<comment type="caution">
    <text evidence="3">The sequence shown here is derived from an EMBL/GenBank/DDBJ whole genome shotgun (WGS) entry which is preliminary data.</text>
</comment>
<dbReference type="InterPro" id="IPR011893">
    <property type="entry name" value="Selenoprotein_Rdx-typ"/>
</dbReference>
<accession>A0A9P4R599</accession>
<gene>
    <name evidence="3" type="ORF">EJ04DRAFT_50958</name>
</gene>
<keyword evidence="4" id="KW-1185">Reference proteome</keyword>
<feature type="region of interest" description="Disordered" evidence="2">
    <location>
        <begin position="107"/>
        <end position="179"/>
    </location>
</feature>
<dbReference type="NCBIfam" id="TIGR02174">
    <property type="entry name" value="CXXU_selWTH"/>
    <property type="match status" value="1"/>
</dbReference>
<dbReference type="PANTHER" id="PTHR36417:SF2">
    <property type="entry name" value="SELENOPROTEIN DOMAIN PROTEIN (AFU_ORTHOLOGUE AFUA_1G05220)"/>
    <property type="match status" value="1"/>
</dbReference>
<dbReference type="PANTHER" id="PTHR36417">
    <property type="entry name" value="SELENOPROTEIN DOMAIN PROTEIN (AFU_ORTHOLOGUE AFUA_1G05220)"/>
    <property type="match status" value="1"/>
</dbReference>
<proteinExistence type="predicted"/>
<evidence type="ECO:0000313" key="4">
    <source>
        <dbReference type="Proteomes" id="UP000799444"/>
    </source>
</evidence>
<keyword evidence="1" id="KW-0676">Redox-active center</keyword>
<evidence type="ECO:0000256" key="1">
    <source>
        <dbReference type="ARBA" id="ARBA00023284"/>
    </source>
</evidence>
<dbReference type="InterPro" id="IPR036249">
    <property type="entry name" value="Thioredoxin-like_sf"/>
</dbReference>
<organism evidence="3 4">
    <name type="scientific">Polyplosphaeria fusca</name>
    <dbReference type="NCBI Taxonomy" id="682080"/>
    <lineage>
        <taxon>Eukaryota</taxon>
        <taxon>Fungi</taxon>
        <taxon>Dikarya</taxon>
        <taxon>Ascomycota</taxon>
        <taxon>Pezizomycotina</taxon>
        <taxon>Dothideomycetes</taxon>
        <taxon>Pleosporomycetidae</taxon>
        <taxon>Pleosporales</taxon>
        <taxon>Tetraplosphaeriaceae</taxon>
        <taxon>Polyplosphaeria</taxon>
    </lineage>
</organism>
<evidence type="ECO:0000313" key="3">
    <source>
        <dbReference type="EMBL" id="KAF2738365.1"/>
    </source>
</evidence>
<protein>
    <submittedName>
        <fullName evidence="3">Uncharacterized protein</fullName>
    </submittedName>
</protein>
<name>A0A9P4R599_9PLEO</name>
<dbReference type="AlphaFoldDB" id="A0A9P4R599"/>
<dbReference type="Gene3D" id="3.40.30.10">
    <property type="entry name" value="Glutaredoxin"/>
    <property type="match status" value="1"/>
</dbReference>
<reference evidence="3" key="1">
    <citation type="journal article" date="2020" name="Stud. Mycol.">
        <title>101 Dothideomycetes genomes: a test case for predicting lifestyles and emergence of pathogens.</title>
        <authorList>
            <person name="Haridas S."/>
            <person name="Albert R."/>
            <person name="Binder M."/>
            <person name="Bloem J."/>
            <person name="Labutti K."/>
            <person name="Salamov A."/>
            <person name="Andreopoulos B."/>
            <person name="Baker S."/>
            <person name="Barry K."/>
            <person name="Bills G."/>
            <person name="Bluhm B."/>
            <person name="Cannon C."/>
            <person name="Castanera R."/>
            <person name="Culley D."/>
            <person name="Daum C."/>
            <person name="Ezra D."/>
            <person name="Gonzalez J."/>
            <person name="Henrissat B."/>
            <person name="Kuo A."/>
            <person name="Liang C."/>
            <person name="Lipzen A."/>
            <person name="Lutzoni F."/>
            <person name="Magnuson J."/>
            <person name="Mondo S."/>
            <person name="Nolan M."/>
            <person name="Ohm R."/>
            <person name="Pangilinan J."/>
            <person name="Park H.-J."/>
            <person name="Ramirez L."/>
            <person name="Alfaro M."/>
            <person name="Sun H."/>
            <person name="Tritt A."/>
            <person name="Yoshinaga Y."/>
            <person name="Zwiers L.-H."/>
            <person name="Turgeon B."/>
            <person name="Goodwin S."/>
            <person name="Spatafora J."/>
            <person name="Crous P."/>
            <person name="Grigoriev I."/>
        </authorList>
    </citation>
    <scope>NUCLEOTIDE SEQUENCE</scope>
    <source>
        <strain evidence="3">CBS 125425</strain>
    </source>
</reference>